<dbReference type="SUPFAM" id="SSF51735">
    <property type="entry name" value="NAD(P)-binding Rossmann-fold domains"/>
    <property type="match status" value="1"/>
</dbReference>
<evidence type="ECO:0000313" key="4">
    <source>
        <dbReference type="EMBL" id="GAA4438198.1"/>
    </source>
</evidence>
<evidence type="ECO:0000313" key="5">
    <source>
        <dbReference type="Proteomes" id="UP001501508"/>
    </source>
</evidence>
<evidence type="ECO:0000256" key="2">
    <source>
        <dbReference type="SAM" id="SignalP"/>
    </source>
</evidence>
<evidence type="ECO:0000256" key="1">
    <source>
        <dbReference type="ARBA" id="ARBA00023002"/>
    </source>
</evidence>
<dbReference type="Gene3D" id="3.40.50.720">
    <property type="entry name" value="NAD(P)-binding Rossmann-like Domain"/>
    <property type="match status" value="1"/>
</dbReference>
<dbReference type="InterPro" id="IPR006311">
    <property type="entry name" value="TAT_signal"/>
</dbReference>
<feature type="signal peptide" evidence="2">
    <location>
        <begin position="1"/>
        <end position="29"/>
    </location>
</feature>
<gene>
    <name evidence="4" type="ORF">GCM10023091_18500</name>
</gene>
<accession>A0ABP8LVW4</accession>
<dbReference type="InterPro" id="IPR036291">
    <property type="entry name" value="NAD(P)-bd_dom_sf"/>
</dbReference>
<dbReference type="PANTHER" id="PTHR43818">
    <property type="entry name" value="BCDNA.GH03377"/>
    <property type="match status" value="1"/>
</dbReference>
<feature type="domain" description="Gfo/Idh/MocA-like oxidoreductase N-terminal" evidence="3">
    <location>
        <begin position="38"/>
        <end position="152"/>
    </location>
</feature>
<organism evidence="4 5">
    <name type="scientific">Ravibacter arvi</name>
    <dbReference type="NCBI Taxonomy" id="2051041"/>
    <lineage>
        <taxon>Bacteria</taxon>
        <taxon>Pseudomonadati</taxon>
        <taxon>Bacteroidota</taxon>
        <taxon>Cytophagia</taxon>
        <taxon>Cytophagales</taxon>
        <taxon>Spirosomataceae</taxon>
        <taxon>Ravibacter</taxon>
    </lineage>
</organism>
<dbReference type="InterPro" id="IPR050463">
    <property type="entry name" value="Gfo/Idh/MocA_oxidrdct_glycsds"/>
</dbReference>
<protein>
    <submittedName>
        <fullName evidence="4">Gfo/Idh/MocA family oxidoreductase</fullName>
    </submittedName>
</protein>
<dbReference type="Pfam" id="PF01408">
    <property type="entry name" value="GFO_IDH_MocA"/>
    <property type="match status" value="1"/>
</dbReference>
<dbReference type="RefSeq" id="WP_345028237.1">
    <property type="nucleotide sequence ID" value="NZ_BAABEY010000018.1"/>
</dbReference>
<comment type="caution">
    <text evidence="4">The sequence shown here is derived from an EMBL/GenBank/DDBJ whole genome shotgun (WGS) entry which is preliminary data.</text>
</comment>
<name>A0ABP8LVW4_9BACT</name>
<dbReference type="PANTHER" id="PTHR43818:SF11">
    <property type="entry name" value="BCDNA.GH03377"/>
    <property type="match status" value="1"/>
</dbReference>
<feature type="chain" id="PRO_5046060980" evidence="2">
    <location>
        <begin position="30"/>
        <end position="403"/>
    </location>
</feature>
<keyword evidence="2" id="KW-0732">Signal</keyword>
<proteinExistence type="predicted"/>
<dbReference type="Proteomes" id="UP001501508">
    <property type="component" value="Unassembled WGS sequence"/>
</dbReference>
<keyword evidence="5" id="KW-1185">Reference proteome</keyword>
<keyword evidence="1" id="KW-0560">Oxidoreductase</keyword>
<dbReference type="Gene3D" id="3.30.360.10">
    <property type="entry name" value="Dihydrodipicolinate Reductase, domain 2"/>
    <property type="match status" value="1"/>
</dbReference>
<dbReference type="PROSITE" id="PS51318">
    <property type="entry name" value="TAT"/>
    <property type="match status" value="1"/>
</dbReference>
<dbReference type="EMBL" id="BAABEY010000018">
    <property type="protein sequence ID" value="GAA4438198.1"/>
    <property type="molecule type" value="Genomic_DNA"/>
</dbReference>
<evidence type="ECO:0000259" key="3">
    <source>
        <dbReference type="Pfam" id="PF01408"/>
    </source>
</evidence>
<reference evidence="5" key="1">
    <citation type="journal article" date="2019" name="Int. J. Syst. Evol. Microbiol.">
        <title>The Global Catalogue of Microorganisms (GCM) 10K type strain sequencing project: providing services to taxonomists for standard genome sequencing and annotation.</title>
        <authorList>
            <consortium name="The Broad Institute Genomics Platform"/>
            <consortium name="The Broad Institute Genome Sequencing Center for Infectious Disease"/>
            <person name="Wu L."/>
            <person name="Ma J."/>
        </authorList>
    </citation>
    <scope>NUCLEOTIDE SEQUENCE [LARGE SCALE GENOMIC DNA]</scope>
    <source>
        <strain evidence="5">JCM 31920</strain>
    </source>
</reference>
<dbReference type="InterPro" id="IPR000683">
    <property type="entry name" value="Gfo/Idh/MocA-like_OxRdtase_N"/>
</dbReference>
<sequence>MNTSLNRRRFLGLAGAASAAIISPRFAFAAPFTSERKLRVGIVGGRFGLGFFFNEHPNCTVEAVSDLRPERREALMKTYKCSKSYESLEKLLKDPKIEAVALFTPAPDHARHVVQSLNAGKHVLCAVPAAMNIQECYEVLEAVQRTGLTYMMAETSVYRQDTISAKKMFKEGKFGTIFSSAAQYYHPGLEVLYFENNGKPTWRHGLPPMLYPTHTTAFLISVTGERLTHVTCQGWGDDSPMLKNNPYKNPFWNETAFFRTSQGHAFTGEVCWKGALVGCERGEWHGDKMSFYAGYKGVDVHQVFATEKEGTDDGGFKIAEPEMQPFDQPQWWKTDALPAPMRHNSGHGGSHTFITHEWIDSIISNRLPEVNIYEALAFTAPGIIAHQSALNNGEYMRIPNFDK</sequence>